<comment type="caution">
    <text evidence="1">The sequence shown here is derived from an EMBL/GenBank/DDBJ whole genome shotgun (WGS) entry which is preliminary data.</text>
</comment>
<evidence type="ECO:0000313" key="2">
    <source>
        <dbReference type="Proteomes" id="UP000309997"/>
    </source>
</evidence>
<organism evidence="1 2">
    <name type="scientific">Populus alba</name>
    <name type="common">White poplar</name>
    <dbReference type="NCBI Taxonomy" id="43335"/>
    <lineage>
        <taxon>Eukaryota</taxon>
        <taxon>Viridiplantae</taxon>
        <taxon>Streptophyta</taxon>
        <taxon>Embryophyta</taxon>
        <taxon>Tracheophyta</taxon>
        <taxon>Spermatophyta</taxon>
        <taxon>Magnoliopsida</taxon>
        <taxon>eudicotyledons</taxon>
        <taxon>Gunneridae</taxon>
        <taxon>Pentapetalae</taxon>
        <taxon>rosids</taxon>
        <taxon>fabids</taxon>
        <taxon>Malpighiales</taxon>
        <taxon>Salicaceae</taxon>
        <taxon>Saliceae</taxon>
        <taxon>Populus</taxon>
    </lineage>
</organism>
<sequence>MQNKLNGKQGNNTKPNAVISATRHVKQESREEFSDWPHGLLAIGTFGNRELGESNEIQDAEEDQLVEEDPSSSHDLQDFTPEEIGKLQKELTKLLTRKPTSQDKEKETANLPLDRFLNCPSSLEVDRRVSNTAIGDVDDKEDDIERTISVILGRCKDICENNKKKAIGKKSISFLLKKIFVCRSGFAPQPSLRDTLQESRMEKLLRTLLHKKINPQSTSRASSVKKYIEDKRISKKEKEDDEKRYKTSDGSKWVKTDSECPEDIYLSTSLANYLDKKLLVLLRDGRKLMGLLRSFDQFANAVLEGACERVIVGDLYCDIHLGLYVIRGENVVLIGELDLEREELPPHMTRVSEAEIRRAQKAEREATDLKGTMRKRMEFLDLD</sequence>
<gene>
    <name evidence="1" type="ORF">D5086_001499</name>
</gene>
<keyword evidence="2" id="KW-1185">Reference proteome</keyword>
<proteinExistence type="predicted"/>
<reference evidence="1 2" key="1">
    <citation type="journal article" date="2024" name="Plant Biotechnol. J.">
        <title>Genome and CRISPR/Cas9 system of a widespread forest tree (Populus alba) in the world.</title>
        <authorList>
            <person name="Liu Y.J."/>
            <person name="Jiang P.F."/>
            <person name="Han X.M."/>
            <person name="Li X.Y."/>
            <person name="Wang H.M."/>
            <person name="Wang Y.J."/>
            <person name="Wang X.X."/>
            <person name="Zeng Q.Y."/>
        </authorList>
    </citation>
    <scope>NUCLEOTIDE SEQUENCE [LARGE SCALE GENOMIC DNA]</scope>
    <source>
        <strain evidence="2">cv. PAL-ZL1</strain>
    </source>
</reference>
<dbReference type="Proteomes" id="UP000309997">
    <property type="component" value="Unassembled WGS sequence"/>
</dbReference>
<accession>A0ACC4D0B4</accession>
<evidence type="ECO:0000313" key="1">
    <source>
        <dbReference type="EMBL" id="KAL3610479.1"/>
    </source>
</evidence>
<dbReference type="EMBL" id="RCHU02000001">
    <property type="protein sequence ID" value="KAL3610479.1"/>
    <property type="molecule type" value="Genomic_DNA"/>
</dbReference>
<name>A0ACC4D0B4_POPAL</name>
<protein>
    <submittedName>
        <fullName evidence="1">Uncharacterized protein</fullName>
    </submittedName>
</protein>